<accession>A0A0F8ZZ58</accession>
<protein>
    <submittedName>
        <fullName evidence="1">Uncharacterized protein</fullName>
    </submittedName>
</protein>
<reference evidence="1" key="1">
    <citation type="journal article" date="2015" name="Nature">
        <title>Complex archaea that bridge the gap between prokaryotes and eukaryotes.</title>
        <authorList>
            <person name="Spang A."/>
            <person name="Saw J.H."/>
            <person name="Jorgensen S.L."/>
            <person name="Zaremba-Niedzwiedzka K."/>
            <person name="Martijn J."/>
            <person name="Lind A.E."/>
            <person name="van Eijk R."/>
            <person name="Schleper C."/>
            <person name="Guy L."/>
            <person name="Ettema T.J."/>
        </authorList>
    </citation>
    <scope>NUCLEOTIDE SEQUENCE</scope>
</reference>
<name>A0A0F8ZZ58_9ZZZZ</name>
<comment type="caution">
    <text evidence="1">The sequence shown here is derived from an EMBL/GenBank/DDBJ whole genome shotgun (WGS) entry which is preliminary data.</text>
</comment>
<organism evidence="1">
    <name type="scientific">marine sediment metagenome</name>
    <dbReference type="NCBI Taxonomy" id="412755"/>
    <lineage>
        <taxon>unclassified sequences</taxon>
        <taxon>metagenomes</taxon>
        <taxon>ecological metagenomes</taxon>
    </lineage>
</organism>
<dbReference type="AlphaFoldDB" id="A0A0F8ZZ58"/>
<evidence type="ECO:0000313" key="1">
    <source>
        <dbReference type="EMBL" id="KKK99118.1"/>
    </source>
</evidence>
<proteinExistence type="predicted"/>
<feature type="non-terminal residue" evidence="1">
    <location>
        <position position="46"/>
    </location>
</feature>
<dbReference type="EMBL" id="LAZR01045333">
    <property type="protein sequence ID" value="KKK99118.1"/>
    <property type="molecule type" value="Genomic_DNA"/>
</dbReference>
<sequence>MPIVVGKKSMKSVKSVFSAIKSVDFAAKAVYFVAAHAAQRQNQFDL</sequence>
<gene>
    <name evidence="1" type="ORF">LCGC14_2635930</name>
</gene>